<feature type="transmembrane region" description="Helical" evidence="13">
    <location>
        <begin position="157"/>
        <end position="178"/>
    </location>
</feature>
<feature type="transmembrane region" description="Helical" evidence="13">
    <location>
        <begin position="40"/>
        <end position="61"/>
    </location>
</feature>
<dbReference type="InterPro" id="IPR005467">
    <property type="entry name" value="His_kinase_dom"/>
</dbReference>
<dbReference type="GO" id="GO:0009927">
    <property type="term" value="F:histidine phosphotransfer kinase activity"/>
    <property type="evidence" value="ECO:0007669"/>
    <property type="project" value="TreeGrafter"/>
</dbReference>
<dbReference type="EMBL" id="MEIA01000218">
    <property type="protein sequence ID" value="OJF12477.1"/>
    <property type="molecule type" value="Genomic_DNA"/>
</dbReference>
<dbReference type="GO" id="GO:0000155">
    <property type="term" value="F:phosphorelay sensor kinase activity"/>
    <property type="evidence" value="ECO:0007669"/>
    <property type="project" value="InterPro"/>
</dbReference>
<dbReference type="Pfam" id="PF00072">
    <property type="entry name" value="Response_reg"/>
    <property type="match status" value="2"/>
</dbReference>
<dbReference type="Pfam" id="PF00512">
    <property type="entry name" value="HisKA"/>
    <property type="match status" value="1"/>
</dbReference>
<dbReference type="InterPro" id="IPR003594">
    <property type="entry name" value="HATPase_dom"/>
</dbReference>
<dbReference type="SMART" id="SM00448">
    <property type="entry name" value="REC"/>
    <property type="match status" value="2"/>
</dbReference>
<feature type="transmembrane region" description="Helical" evidence="13">
    <location>
        <begin position="190"/>
        <end position="212"/>
    </location>
</feature>
<keyword evidence="13" id="KW-0812">Transmembrane</keyword>
<keyword evidence="4" id="KW-1003">Cell membrane</keyword>
<keyword evidence="6" id="KW-0808">Transferase</keyword>
<dbReference type="Gene3D" id="3.30.565.10">
    <property type="entry name" value="Histidine kinase-like ATPase, C-terminal domain"/>
    <property type="match status" value="1"/>
</dbReference>
<evidence type="ECO:0000256" key="11">
    <source>
        <dbReference type="ARBA" id="ARBA00023136"/>
    </source>
</evidence>
<dbReference type="SMART" id="SM00387">
    <property type="entry name" value="HATPase_c"/>
    <property type="match status" value="1"/>
</dbReference>
<sequence>MEEESVGALWLTLVAEALFTAVFLRLLVGYLRRRDGLHRDVVVMFSAMAVLFVLAVLSQVVGEPPRPVEVAASVLLLGQPFLTLRVARRVGPVPAAVYWSAFAGWLVSAVLLAIGGEALSSSAVLLVVAVFVVTEIVAAWFLTRLAMARAGAARTRLWLAAAATALFAVAILLAGAGSGDPEAAQRARQAARLIAVVSAAGYLMAFAPPAWARRAWSNRAAYDVVRQLLQAPPDAPASQIWQCYAEAVRRATSSGGVVVLISAGDGPLEEVARVGVPGRPDGAHTTAARAELLGFSGSASVDDRRRPPPAEALEYARAGGLHFVTVAPLRLPTGAAVLLLLNTHRNLFTDDDVQLLGELAGQAAALGQRAELLTDRERLTGELSASVSALTVASKAKSDFMANMSHELRTPLNAIIGFSDLMRTEPAADGQTSVPTEWIGHIHSSGKHLLNLINEVLDLAKIESGNVQLRCQPVDVQEAINEVITTLEALSQRKQLDITVAVSPLRAHADRTRLRQIVTNLLSNAIKFTPEQGKIFVAARRVGHDVAISVADTGPGIAAEDQQRAFEEFQQVGGEHHRAGGTGLGLALTRRLVHAHGGRIELVSQAGHGAKFTVYLPTAGTPAAVEAGGARGGVLVIEDDPAAAELLSTPLRRAGYHVTVAASGEQGLATARANDPEAILLDIELPDIDGWQVLAGLKRDERLRHVPVLIVSVHDDAAVGVALGAVDYFVKPVDRTTLLTWMARHGLVPPGGDERLQVLAIDDDAQGLELIDATLSAEGIQVTTAASGVDGLAAARSRPFDLIICDLIMPGLDGFDVIAALHEDPATRGIPVVVLTAHILSEADRNRLSGKVIAIAGKTDTAEGLAEMARTVGELTGLTIRSNMVVA</sequence>
<keyword evidence="5 12" id="KW-0597">Phosphoprotein</keyword>
<feature type="domain" description="Response regulatory" evidence="15">
    <location>
        <begin position="633"/>
        <end position="746"/>
    </location>
</feature>
<keyword evidence="17" id="KW-1185">Reference proteome</keyword>
<dbReference type="PANTHER" id="PTHR43047">
    <property type="entry name" value="TWO-COMPONENT HISTIDINE PROTEIN KINASE"/>
    <property type="match status" value="1"/>
</dbReference>
<evidence type="ECO:0000256" key="9">
    <source>
        <dbReference type="ARBA" id="ARBA00022840"/>
    </source>
</evidence>
<keyword evidence="13" id="KW-1133">Transmembrane helix</keyword>
<evidence type="ECO:0000256" key="3">
    <source>
        <dbReference type="ARBA" id="ARBA00012438"/>
    </source>
</evidence>
<dbReference type="InterPro" id="IPR036890">
    <property type="entry name" value="HATPase_C_sf"/>
</dbReference>
<keyword evidence="7" id="KW-0547">Nucleotide-binding</keyword>
<feature type="modified residue" description="4-aspartylphosphate" evidence="12">
    <location>
        <position position="682"/>
    </location>
</feature>
<evidence type="ECO:0000256" key="6">
    <source>
        <dbReference type="ARBA" id="ARBA00022679"/>
    </source>
</evidence>
<dbReference type="InterPro" id="IPR011006">
    <property type="entry name" value="CheY-like_superfamily"/>
</dbReference>
<dbReference type="Proteomes" id="UP000182486">
    <property type="component" value="Unassembled WGS sequence"/>
</dbReference>
<comment type="subcellular location">
    <subcellularLocation>
        <location evidence="2">Cell membrane</location>
    </subcellularLocation>
</comment>
<evidence type="ECO:0000256" key="13">
    <source>
        <dbReference type="SAM" id="Phobius"/>
    </source>
</evidence>
<evidence type="ECO:0000256" key="8">
    <source>
        <dbReference type="ARBA" id="ARBA00022777"/>
    </source>
</evidence>
<proteinExistence type="predicted"/>
<dbReference type="PROSITE" id="PS50110">
    <property type="entry name" value="RESPONSE_REGULATORY"/>
    <property type="match status" value="2"/>
</dbReference>
<evidence type="ECO:0000256" key="12">
    <source>
        <dbReference type="PROSITE-ProRule" id="PRU00169"/>
    </source>
</evidence>
<keyword evidence="9" id="KW-0067">ATP-binding</keyword>
<name>A0A1K0FI14_9ACTN</name>
<dbReference type="GO" id="GO:0005524">
    <property type="term" value="F:ATP binding"/>
    <property type="evidence" value="ECO:0007669"/>
    <property type="project" value="UniProtKB-KW"/>
</dbReference>
<dbReference type="CDD" id="cd16922">
    <property type="entry name" value="HATPase_EvgS-ArcB-TorS-like"/>
    <property type="match status" value="1"/>
</dbReference>
<evidence type="ECO:0000256" key="7">
    <source>
        <dbReference type="ARBA" id="ARBA00022741"/>
    </source>
</evidence>
<feature type="domain" description="Response regulatory" evidence="15">
    <location>
        <begin position="757"/>
        <end position="873"/>
    </location>
</feature>
<dbReference type="Gene3D" id="3.30.450.40">
    <property type="match status" value="1"/>
</dbReference>
<dbReference type="CDD" id="cd17574">
    <property type="entry name" value="REC_OmpR"/>
    <property type="match status" value="1"/>
</dbReference>
<dbReference type="InterPro" id="IPR003661">
    <property type="entry name" value="HisK_dim/P_dom"/>
</dbReference>
<dbReference type="SUPFAM" id="SSF55874">
    <property type="entry name" value="ATPase domain of HSP90 chaperone/DNA topoisomerase II/histidine kinase"/>
    <property type="match status" value="1"/>
</dbReference>
<feature type="domain" description="Histidine kinase" evidence="14">
    <location>
        <begin position="403"/>
        <end position="620"/>
    </location>
</feature>
<organism evidence="16 17">
    <name type="scientific">Couchioplanes caeruleus subsp. caeruleus</name>
    <dbReference type="NCBI Taxonomy" id="56427"/>
    <lineage>
        <taxon>Bacteria</taxon>
        <taxon>Bacillati</taxon>
        <taxon>Actinomycetota</taxon>
        <taxon>Actinomycetes</taxon>
        <taxon>Micromonosporales</taxon>
        <taxon>Micromonosporaceae</taxon>
        <taxon>Couchioplanes</taxon>
    </lineage>
</organism>
<keyword evidence="11 13" id="KW-0472">Membrane</keyword>
<dbReference type="SUPFAM" id="SSF52172">
    <property type="entry name" value="CheY-like"/>
    <property type="match status" value="2"/>
</dbReference>
<feature type="modified residue" description="4-aspartylphosphate" evidence="12">
    <location>
        <position position="806"/>
    </location>
</feature>
<dbReference type="PROSITE" id="PS50109">
    <property type="entry name" value="HIS_KIN"/>
    <property type="match status" value="1"/>
</dbReference>
<gene>
    <name evidence="16" type="ORF">BG844_20425</name>
</gene>
<dbReference type="InterPro" id="IPR029016">
    <property type="entry name" value="GAF-like_dom_sf"/>
</dbReference>
<dbReference type="Gene3D" id="3.40.50.2300">
    <property type="match status" value="2"/>
</dbReference>
<evidence type="ECO:0000313" key="17">
    <source>
        <dbReference type="Proteomes" id="UP000182486"/>
    </source>
</evidence>
<evidence type="ECO:0000256" key="1">
    <source>
        <dbReference type="ARBA" id="ARBA00000085"/>
    </source>
</evidence>
<evidence type="ECO:0000256" key="10">
    <source>
        <dbReference type="ARBA" id="ARBA00023012"/>
    </source>
</evidence>
<feature type="transmembrane region" description="Helical" evidence="13">
    <location>
        <begin position="6"/>
        <end position="28"/>
    </location>
</feature>
<dbReference type="SMART" id="SM00388">
    <property type="entry name" value="HisKA"/>
    <property type="match status" value="1"/>
</dbReference>
<evidence type="ECO:0000259" key="14">
    <source>
        <dbReference type="PROSITE" id="PS50109"/>
    </source>
</evidence>
<dbReference type="Gene3D" id="1.10.287.130">
    <property type="match status" value="1"/>
</dbReference>
<reference evidence="16 17" key="1">
    <citation type="submission" date="2016-09" db="EMBL/GenBank/DDBJ databases">
        <title>Couchioplanes caeruleus draft genome sequence.</title>
        <authorList>
            <person name="Sheehan J."/>
            <person name="Caffrey P."/>
        </authorList>
    </citation>
    <scope>NUCLEOTIDE SEQUENCE [LARGE SCALE GENOMIC DNA]</scope>
    <source>
        <strain evidence="16 17">DSM 43634</strain>
    </source>
</reference>
<feature type="transmembrane region" description="Helical" evidence="13">
    <location>
        <begin position="96"/>
        <end position="116"/>
    </location>
</feature>
<dbReference type="FunFam" id="3.30.565.10:FF:000023">
    <property type="entry name" value="PAS domain-containing sensor histidine kinase"/>
    <property type="match status" value="1"/>
</dbReference>
<keyword evidence="8" id="KW-0418">Kinase</keyword>
<evidence type="ECO:0000256" key="2">
    <source>
        <dbReference type="ARBA" id="ARBA00004236"/>
    </source>
</evidence>
<evidence type="ECO:0000313" key="16">
    <source>
        <dbReference type="EMBL" id="OJF12477.1"/>
    </source>
</evidence>
<dbReference type="SUPFAM" id="SSF47384">
    <property type="entry name" value="Homodimeric domain of signal transducing histidine kinase"/>
    <property type="match status" value="1"/>
</dbReference>
<protein>
    <recommendedName>
        <fullName evidence="3">histidine kinase</fullName>
        <ecNumber evidence="3">2.7.13.3</ecNumber>
    </recommendedName>
</protein>
<dbReference type="Pfam" id="PF02518">
    <property type="entry name" value="HATPase_c"/>
    <property type="match status" value="1"/>
</dbReference>
<dbReference type="PANTHER" id="PTHR43047:SF72">
    <property type="entry name" value="OSMOSENSING HISTIDINE PROTEIN KINASE SLN1"/>
    <property type="match status" value="1"/>
</dbReference>
<dbReference type="AlphaFoldDB" id="A0A1K0FI14"/>
<evidence type="ECO:0000256" key="4">
    <source>
        <dbReference type="ARBA" id="ARBA00022475"/>
    </source>
</evidence>
<dbReference type="SUPFAM" id="SSF55781">
    <property type="entry name" value="GAF domain-like"/>
    <property type="match status" value="1"/>
</dbReference>
<dbReference type="GO" id="GO:0005886">
    <property type="term" value="C:plasma membrane"/>
    <property type="evidence" value="ECO:0007669"/>
    <property type="project" value="UniProtKB-SubCell"/>
</dbReference>
<dbReference type="EC" id="2.7.13.3" evidence="3"/>
<keyword evidence="10" id="KW-0902">Two-component regulatory system</keyword>
<dbReference type="PRINTS" id="PR00344">
    <property type="entry name" value="BCTRLSENSOR"/>
</dbReference>
<dbReference type="InterPro" id="IPR001789">
    <property type="entry name" value="Sig_transdc_resp-reg_receiver"/>
</dbReference>
<comment type="catalytic activity">
    <reaction evidence="1">
        <text>ATP + protein L-histidine = ADP + protein N-phospho-L-histidine.</text>
        <dbReference type="EC" id="2.7.13.3"/>
    </reaction>
</comment>
<dbReference type="CDD" id="cd00082">
    <property type="entry name" value="HisKA"/>
    <property type="match status" value="1"/>
</dbReference>
<evidence type="ECO:0000259" key="15">
    <source>
        <dbReference type="PROSITE" id="PS50110"/>
    </source>
</evidence>
<dbReference type="InterPro" id="IPR004358">
    <property type="entry name" value="Sig_transdc_His_kin-like_C"/>
</dbReference>
<accession>A0A1K0FI14</accession>
<dbReference type="RefSeq" id="WP_123678376.1">
    <property type="nucleotide sequence ID" value="NZ_MEIA01000218.1"/>
</dbReference>
<comment type="caution">
    <text evidence="16">The sequence shown here is derived from an EMBL/GenBank/DDBJ whole genome shotgun (WGS) entry which is preliminary data.</text>
</comment>
<dbReference type="InterPro" id="IPR036097">
    <property type="entry name" value="HisK_dim/P_sf"/>
</dbReference>
<evidence type="ECO:0000256" key="5">
    <source>
        <dbReference type="ARBA" id="ARBA00022553"/>
    </source>
</evidence>
<feature type="transmembrane region" description="Helical" evidence="13">
    <location>
        <begin position="122"/>
        <end position="145"/>
    </location>
</feature>